<feature type="transmembrane region" description="Helical" evidence="6">
    <location>
        <begin position="337"/>
        <end position="358"/>
    </location>
</feature>
<organism evidence="8 9">
    <name type="scientific">Burkholderia ubonensis</name>
    <dbReference type="NCBI Taxonomy" id="101571"/>
    <lineage>
        <taxon>Bacteria</taxon>
        <taxon>Pseudomonadati</taxon>
        <taxon>Pseudomonadota</taxon>
        <taxon>Betaproteobacteria</taxon>
        <taxon>Burkholderiales</taxon>
        <taxon>Burkholderiaceae</taxon>
        <taxon>Burkholderia</taxon>
        <taxon>Burkholderia cepacia complex</taxon>
    </lineage>
</organism>
<feature type="transmembrane region" description="Helical" evidence="6">
    <location>
        <begin position="20"/>
        <end position="43"/>
    </location>
</feature>
<dbReference type="GO" id="GO:0022857">
    <property type="term" value="F:transmembrane transporter activity"/>
    <property type="evidence" value="ECO:0007669"/>
    <property type="project" value="InterPro"/>
</dbReference>
<keyword evidence="4 6" id="KW-1133">Transmembrane helix</keyword>
<dbReference type="SUPFAM" id="SSF103473">
    <property type="entry name" value="MFS general substrate transporter"/>
    <property type="match status" value="1"/>
</dbReference>
<keyword evidence="3 6" id="KW-0812">Transmembrane</keyword>
<gene>
    <name evidence="8" type="ORF">WL73_18025</name>
</gene>
<dbReference type="PANTHER" id="PTHR43124:SF10">
    <property type="entry name" value="PURINE EFFLUX PUMP PBUE"/>
    <property type="match status" value="1"/>
</dbReference>
<protein>
    <recommendedName>
        <fullName evidence="7">Major facilitator superfamily (MFS) profile domain-containing protein</fullName>
    </recommendedName>
</protein>
<dbReference type="RefSeq" id="WP_060325561.1">
    <property type="nucleotide sequence ID" value="NZ_LPIU01000067.1"/>
</dbReference>
<accession>A0A107EJT3</accession>
<feature type="transmembrane region" description="Helical" evidence="6">
    <location>
        <begin position="305"/>
        <end position="325"/>
    </location>
</feature>
<feature type="transmembrane region" description="Helical" evidence="6">
    <location>
        <begin position="278"/>
        <end position="299"/>
    </location>
</feature>
<evidence type="ECO:0000256" key="4">
    <source>
        <dbReference type="ARBA" id="ARBA00022989"/>
    </source>
</evidence>
<dbReference type="InterPro" id="IPR050189">
    <property type="entry name" value="MFS_Efflux_Transporters"/>
</dbReference>
<feature type="transmembrane region" description="Helical" evidence="6">
    <location>
        <begin position="88"/>
        <end position="109"/>
    </location>
</feature>
<sequence>MAASNPSTGQHRPPPSARGVAVVVAAIQFTNALEYMAVSPLFRRMAPDFGVPDSYAGYVTGVYTLTAILSGLAAYFRMNRHDPRRTLLVTLSTLAVTTLAIAETHSFAWLLVLRALAGIAGGITMGCAFGVLLACASATERPRLLATVVASFSLVSIVGIPMVLQAAERAGWPAAFRLIAACCAGCALVAATRIPAIAPPAVRPRTLDLDAGTVLHAAANAVSQLPSLLIVPVLAPLLALLSADPGSLPRLFFAGGVAGFVASHAAGRLTRRLGERRLAWLATAALAIDIVLLMCHAVGAAGFMIAFMASTYVRLVATSSVSAAFPAPEHRAGFSALQTAATHLGTTVAFALSAWLLGGHTVTLAGIAPLLWASLIGALALPAYLRLLRTRRA</sequence>
<feature type="transmembrane region" description="Helical" evidence="6">
    <location>
        <begin position="144"/>
        <end position="164"/>
    </location>
</feature>
<evidence type="ECO:0000313" key="8">
    <source>
        <dbReference type="EMBL" id="KWE00873.1"/>
    </source>
</evidence>
<feature type="domain" description="Major facilitator superfamily (MFS) profile" evidence="7">
    <location>
        <begin position="20"/>
        <end position="392"/>
    </location>
</feature>
<dbReference type="InterPro" id="IPR011701">
    <property type="entry name" value="MFS"/>
</dbReference>
<keyword evidence="2" id="KW-1003">Cell membrane</keyword>
<evidence type="ECO:0000259" key="7">
    <source>
        <dbReference type="PROSITE" id="PS50850"/>
    </source>
</evidence>
<dbReference type="InterPro" id="IPR036259">
    <property type="entry name" value="MFS_trans_sf"/>
</dbReference>
<feature type="transmembrane region" description="Helical" evidence="6">
    <location>
        <begin position="176"/>
        <end position="196"/>
    </location>
</feature>
<feature type="transmembrane region" description="Helical" evidence="6">
    <location>
        <begin position="364"/>
        <end position="385"/>
    </location>
</feature>
<proteinExistence type="predicted"/>
<dbReference type="PANTHER" id="PTHR43124">
    <property type="entry name" value="PURINE EFFLUX PUMP PBUE"/>
    <property type="match status" value="1"/>
</dbReference>
<feature type="transmembrane region" description="Helical" evidence="6">
    <location>
        <begin position="247"/>
        <end position="266"/>
    </location>
</feature>
<feature type="transmembrane region" description="Helical" evidence="6">
    <location>
        <begin position="115"/>
        <end position="137"/>
    </location>
</feature>
<keyword evidence="5 6" id="KW-0472">Membrane</keyword>
<evidence type="ECO:0000313" key="9">
    <source>
        <dbReference type="Proteomes" id="UP000062998"/>
    </source>
</evidence>
<reference evidence="8 9" key="1">
    <citation type="submission" date="2015-11" db="EMBL/GenBank/DDBJ databases">
        <title>Expanding the genomic diversity of Burkholderia species for the development of highly accurate diagnostics.</title>
        <authorList>
            <person name="Sahl J."/>
            <person name="Keim P."/>
            <person name="Wagner D."/>
        </authorList>
    </citation>
    <scope>NUCLEOTIDE SEQUENCE [LARGE SCALE GENOMIC DNA]</scope>
    <source>
        <strain evidence="8 9">MSMB2167WGS</strain>
    </source>
</reference>
<comment type="caution">
    <text evidence="8">The sequence shown here is derived from an EMBL/GenBank/DDBJ whole genome shotgun (WGS) entry which is preliminary data.</text>
</comment>
<evidence type="ECO:0000256" key="2">
    <source>
        <dbReference type="ARBA" id="ARBA00022475"/>
    </source>
</evidence>
<dbReference type="InterPro" id="IPR020846">
    <property type="entry name" value="MFS_dom"/>
</dbReference>
<dbReference type="OrthoDB" id="9812221at2"/>
<dbReference type="Gene3D" id="1.20.1250.20">
    <property type="entry name" value="MFS general substrate transporter like domains"/>
    <property type="match status" value="1"/>
</dbReference>
<dbReference type="EMBL" id="LPIX01000065">
    <property type="protein sequence ID" value="KWE00873.1"/>
    <property type="molecule type" value="Genomic_DNA"/>
</dbReference>
<dbReference type="Proteomes" id="UP000062998">
    <property type="component" value="Unassembled WGS sequence"/>
</dbReference>
<dbReference type="PROSITE" id="PS50850">
    <property type="entry name" value="MFS"/>
    <property type="match status" value="1"/>
</dbReference>
<evidence type="ECO:0000256" key="3">
    <source>
        <dbReference type="ARBA" id="ARBA00022692"/>
    </source>
</evidence>
<feature type="transmembrane region" description="Helical" evidence="6">
    <location>
        <begin position="217"/>
        <end position="241"/>
    </location>
</feature>
<dbReference type="Pfam" id="PF07690">
    <property type="entry name" value="MFS_1"/>
    <property type="match status" value="1"/>
</dbReference>
<evidence type="ECO:0000256" key="1">
    <source>
        <dbReference type="ARBA" id="ARBA00004651"/>
    </source>
</evidence>
<comment type="subcellular location">
    <subcellularLocation>
        <location evidence="1">Cell membrane</location>
        <topology evidence="1">Multi-pass membrane protein</topology>
    </subcellularLocation>
</comment>
<evidence type="ECO:0000256" key="5">
    <source>
        <dbReference type="ARBA" id="ARBA00023136"/>
    </source>
</evidence>
<name>A0A107EJT3_9BURK</name>
<dbReference type="AlphaFoldDB" id="A0A107EJT3"/>
<evidence type="ECO:0000256" key="6">
    <source>
        <dbReference type="SAM" id="Phobius"/>
    </source>
</evidence>
<dbReference type="GO" id="GO:0005886">
    <property type="term" value="C:plasma membrane"/>
    <property type="evidence" value="ECO:0007669"/>
    <property type="project" value="UniProtKB-SubCell"/>
</dbReference>
<feature type="transmembrane region" description="Helical" evidence="6">
    <location>
        <begin position="55"/>
        <end position="76"/>
    </location>
</feature>